<evidence type="ECO:0000313" key="2">
    <source>
        <dbReference type="Proteomes" id="UP000240883"/>
    </source>
</evidence>
<dbReference type="Proteomes" id="UP000240883">
    <property type="component" value="Unassembled WGS sequence"/>
</dbReference>
<evidence type="ECO:0000313" key="1">
    <source>
        <dbReference type="EMBL" id="PSN62654.1"/>
    </source>
</evidence>
<sequence length="381" mass="43269">MDRVFVDDPNVRDLERELADSLEHRTGSQGLFSLTRRMDPDDEDHEYDIDVTILDFLAYKAVDLVFEWRASSNPHSDLPSALVTMTAGTPSPKHIPSLLAAFRSRLLQFVLLFSHRLNHDKTWTTGESLNEIRAQNRKRGSYWQDHTAHAPALRGLRFDPASEFPLSDGALAENRHELASSLGMPHDRRRWVTDLEGTPSLHCLLPLFVELTAARVALGDWMPTNDWLDLAGQFMLQAAVDEYLRNGAYGEDVFNAIFAFGCPGTDRWADEGSDVTAMRKVFCEEGSPREQIHAWSRIKRHYIDELLPRPGSPSSVVQAMERAQERHPYAVFEQNVLAFLKHLHVGLVKPDLVQVEEGRITIHGNELPEADSREMIRRMGL</sequence>
<name>A0A2T2NB54_CORCC</name>
<dbReference type="EMBL" id="KZ678141">
    <property type="protein sequence ID" value="PSN62654.1"/>
    <property type="molecule type" value="Genomic_DNA"/>
</dbReference>
<dbReference type="OrthoDB" id="4149149at2759"/>
<proteinExistence type="predicted"/>
<organism evidence="1 2">
    <name type="scientific">Corynespora cassiicola Philippines</name>
    <dbReference type="NCBI Taxonomy" id="1448308"/>
    <lineage>
        <taxon>Eukaryota</taxon>
        <taxon>Fungi</taxon>
        <taxon>Dikarya</taxon>
        <taxon>Ascomycota</taxon>
        <taxon>Pezizomycotina</taxon>
        <taxon>Dothideomycetes</taxon>
        <taxon>Pleosporomycetidae</taxon>
        <taxon>Pleosporales</taxon>
        <taxon>Corynesporascaceae</taxon>
        <taxon>Corynespora</taxon>
    </lineage>
</organism>
<reference evidence="1 2" key="1">
    <citation type="journal article" date="2018" name="Front. Microbiol.">
        <title>Genome-Wide Analysis of Corynespora cassiicola Leaf Fall Disease Putative Effectors.</title>
        <authorList>
            <person name="Lopez D."/>
            <person name="Ribeiro S."/>
            <person name="Label P."/>
            <person name="Fumanal B."/>
            <person name="Venisse J.S."/>
            <person name="Kohler A."/>
            <person name="de Oliveira R.R."/>
            <person name="Labutti K."/>
            <person name="Lipzen A."/>
            <person name="Lail K."/>
            <person name="Bauer D."/>
            <person name="Ohm R.A."/>
            <person name="Barry K.W."/>
            <person name="Spatafora J."/>
            <person name="Grigoriev I.V."/>
            <person name="Martin F.M."/>
            <person name="Pujade-Renaud V."/>
        </authorList>
    </citation>
    <scope>NUCLEOTIDE SEQUENCE [LARGE SCALE GENOMIC DNA]</scope>
    <source>
        <strain evidence="1 2">Philippines</strain>
    </source>
</reference>
<accession>A0A2T2NB54</accession>
<protein>
    <submittedName>
        <fullName evidence="1">Uncharacterized protein</fullName>
    </submittedName>
</protein>
<dbReference type="AlphaFoldDB" id="A0A2T2NB54"/>
<keyword evidence="2" id="KW-1185">Reference proteome</keyword>
<gene>
    <name evidence="1" type="ORF">BS50DRAFT_502035</name>
</gene>